<dbReference type="CDD" id="cd01127">
    <property type="entry name" value="TrwB_TraG_TraD_VirD4"/>
    <property type="match status" value="1"/>
</dbReference>
<evidence type="ECO:0000256" key="4">
    <source>
        <dbReference type="SAM" id="MobiDB-lite"/>
    </source>
</evidence>
<gene>
    <name evidence="6" type="ORF">MCC10004_0408</name>
    <name evidence="7" type="ORF">MCC10100_0450</name>
</gene>
<dbReference type="PANTHER" id="PTHR22683:SF1">
    <property type="entry name" value="TYPE VII SECRETION SYSTEM PROTEIN ESSC"/>
    <property type="match status" value="1"/>
</dbReference>
<evidence type="ECO:0000313" key="6">
    <source>
        <dbReference type="EMBL" id="TCD79021.1"/>
    </source>
</evidence>
<dbReference type="PROSITE" id="PS50901">
    <property type="entry name" value="FTSK"/>
    <property type="match status" value="2"/>
</dbReference>
<evidence type="ECO:0000256" key="2">
    <source>
        <dbReference type="ARBA" id="ARBA00022840"/>
    </source>
</evidence>
<keyword evidence="1 3" id="KW-0547">Nucleotide-binding</keyword>
<dbReference type="InterPro" id="IPR002543">
    <property type="entry name" value="FtsK_dom"/>
</dbReference>
<feature type="domain" description="FtsK" evidence="5">
    <location>
        <begin position="1001"/>
        <end position="1194"/>
    </location>
</feature>
<dbReference type="GO" id="GO:0005524">
    <property type="term" value="F:ATP binding"/>
    <property type="evidence" value="ECO:0007669"/>
    <property type="project" value="UniProtKB-UniRule"/>
</dbReference>
<feature type="binding site" evidence="3">
    <location>
        <begin position="1019"/>
        <end position="1026"/>
    </location>
    <ligand>
        <name>ATP</name>
        <dbReference type="ChEBI" id="CHEBI:30616"/>
    </ligand>
</feature>
<dbReference type="InterPro" id="IPR050206">
    <property type="entry name" value="FtsK/SpoIIIE/SftA"/>
</dbReference>
<keyword evidence="2 3" id="KW-0067">ATP-binding</keyword>
<evidence type="ECO:0000313" key="7">
    <source>
        <dbReference type="EMBL" id="TCF40409.1"/>
    </source>
</evidence>
<dbReference type="Proteomes" id="UP000294241">
    <property type="component" value="Unassembled WGS sequence"/>
</dbReference>
<feature type="region of interest" description="Disordered" evidence="4">
    <location>
        <begin position="1513"/>
        <end position="1542"/>
    </location>
</feature>
<protein>
    <submittedName>
        <fullName evidence="7">DNA segregation ATPase-like protein</fullName>
    </submittedName>
</protein>
<dbReference type="SUPFAM" id="SSF52540">
    <property type="entry name" value="P-loop containing nucleoside triphosphate hydrolases"/>
    <property type="match status" value="3"/>
</dbReference>
<feature type="domain" description="FtsK" evidence="5">
    <location>
        <begin position="657"/>
        <end position="849"/>
    </location>
</feature>
<accession>A0A4R0UQZ3</accession>
<dbReference type="InterPro" id="IPR027417">
    <property type="entry name" value="P-loop_NTPase"/>
</dbReference>
<dbReference type="EMBL" id="SHST01000015">
    <property type="protein sequence ID" value="TCF40409.1"/>
    <property type="molecule type" value="Genomic_DNA"/>
</dbReference>
<evidence type="ECO:0000256" key="3">
    <source>
        <dbReference type="PROSITE-ProRule" id="PRU00289"/>
    </source>
</evidence>
<dbReference type="RefSeq" id="WP_131203110.1">
    <property type="nucleotide sequence ID" value="NZ_SHPO01000008.1"/>
</dbReference>
<proteinExistence type="predicted"/>
<reference evidence="7" key="2">
    <citation type="submission" date="2019-02" db="EMBL/GenBank/DDBJ databases">
        <authorList>
            <person name="Odamaki T."/>
        </authorList>
    </citation>
    <scope>NUCLEOTIDE SEQUENCE</scope>
    <source>
        <strain evidence="6">MCC10004</strain>
        <strain evidence="7">MCC10100</strain>
    </source>
</reference>
<dbReference type="EMBL" id="SHPO01000008">
    <property type="protein sequence ID" value="TCD79021.1"/>
    <property type="molecule type" value="Genomic_DNA"/>
</dbReference>
<reference evidence="8 9" key="1">
    <citation type="journal article" date="2018" name="Sci. Rep.">
        <title>Genomic diversity and distribution of Bifidobacterium longum subsp. longum across the human lifespan.</title>
        <authorList>
            <person name="Odamaki T."/>
            <person name="Bottacini F."/>
            <person name="Kato K."/>
            <person name="Mitsuyama E."/>
            <person name="Yoshida K."/>
            <person name="Horigome A."/>
            <person name="Xiao J.Z."/>
            <person name="van Sinderen D."/>
        </authorList>
    </citation>
    <scope>NUCLEOTIDE SEQUENCE [LARGE SCALE GENOMIC DNA]</scope>
    <source>
        <strain evidence="6 8">MCC10004</strain>
        <strain evidence="7 9">MCC10100</strain>
    </source>
</reference>
<dbReference type="PANTHER" id="PTHR22683">
    <property type="entry name" value="SPORULATION PROTEIN RELATED"/>
    <property type="match status" value="1"/>
</dbReference>
<dbReference type="SMART" id="SM00382">
    <property type="entry name" value="AAA"/>
    <property type="match status" value="3"/>
</dbReference>
<dbReference type="Proteomes" id="UP000293475">
    <property type="component" value="Unassembled WGS sequence"/>
</dbReference>
<sequence length="1542" mass="168342">MKGLVTIHDGIADVRFTAYLDVSGDTSISAILPSLSNIVGFQSPLDSMGLAIDGRTVPPTITVSQAGLHEGSWISLLKRDRKPLNPYANTGLNDGYVQLRFVSGENAGAVYDVSAGTMSIGTLLNPERNSMNADFMLDVGADSDVRLIPHVREGKLQKRTAWYRKRKREIHSGVFIDGKEVIEPVSLNNSTEIVLPECIVTVTHGRETSVPVDTEEMEGRWLFARPPKIREVVKQRKFTLPGEPQKPEKAPIPLLTSLLPLAMAAVMCVLLKSYTYLMFGLMSPAMMIGSYISGNRAGKKRYKQQMKRFAENTKRIRGEAQKAVDAEVAQSRREYPDPTQVLDICARHTARLWNRRSTDESWLRLRVGTGTIDSHITLEDPQKMEFERVTKWQLKNFPVAVSLPDAGCVGCTGNADVLYPVVSWMTAQMAALHSTRDLTLYLLSPRLKDRGQTIAGIDWSFAQWFPHFAPHFGQNAVRTMAVSTDDLALRISELTTMLDERSSEQKRQSIKHWVGPAVVVIMEHAHVLRSMPGIIRLLQEGPALGIYALCIDTDERLLPEECQTVITATAKDLRVESNKADDVFDIMPDLVSQDWLGAVAGALAPIEDGSPAEGQSAIPDHSRLLDLLDLTPTPEQIEARWAMYPRSTACVIGESVDGPFGLDISKDGPHGLIGGTTGSGKSELLQSLVASLAVANTPQALNFVLVDYKGGAAFKDCVKLPHTVGMVTDLDNHLVSRALTSLGAELNYREHLLARAGAKDLEDYIDMREAKPSLPEIPRLLIVIDEFASLARELPDFVTGLVNIAQRGRSLGIHLLLATQRPGGVVSPEIRANTNLRIALRMTDSSESQDVIDAKDAALISKSTPGRAVVRLGSSSLIPFQSARVGGRYINPSKNKGSQQTQTPFIRSMAFSQLGGAVPQRPKSKKDKGDVNVTDLKMLVDSINEVARREHIPQQRQPWLPALSEHVDLNQLKEFEASTDKDSQGHVIIPFALGDYPQRQQQTVVSIDASSFGNMFIVGTSRSGKSTALRTIAYSGSMAYTPRELHIYCIDAGNGAISPLTALPNVGAVALRSETQKIERLIGKLEAETKRRASLLSKDGYSSIDEYNASDVAAREGALPHILVLLDSWDGFNSVFQSYDGGSLIERLQILMREGPSSGVHFILTGDHLLLAGRMSVLSDSKILLRLVDPSDYTEVGMSSRDVPENIPDGRGYRSEDGAEIQVAKIHEGLSGQEESELIRASGTKLKSGRDRGLPRAVMPFTVEQLPEEITLSAVHTRISDYGDDYLPERGTKHRIPLGIGGEDNEPILFDPGETPMLPIYGTSQSGKTTMLVTIVNGALAGGYRVILAAPKNNALRAFVDKPGVERIITLPSELTEELLSQYADDPKTLFVFDDCQLLKDVPASNWLQSKIGVLDANSAGFVVAGDAAEFPTGFGNWGSKVKTIRQGVLLKPDEVIYQDLINIRLRRAQLTADVPSGRGFVHMGALSVTMQVASSEPMDGVPEAEPQDTLLTAVEAIPTPPMPQEPQSETPAIPPAPRTGR</sequence>
<name>A0A4R0UQZ3_BIFLL</name>
<organism evidence="7 9">
    <name type="scientific">Bifidobacterium longum subsp. longum</name>
    <dbReference type="NCBI Taxonomy" id="1679"/>
    <lineage>
        <taxon>Bacteria</taxon>
        <taxon>Bacillati</taxon>
        <taxon>Actinomycetota</taxon>
        <taxon>Actinomycetes</taxon>
        <taxon>Bifidobacteriales</taxon>
        <taxon>Bifidobacteriaceae</taxon>
        <taxon>Bifidobacterium</taxon>
    </lineage>
</organism>
<dbReference type="GO" id="GO:0003677">
    <property type="term" value="F:DNA binding"/>
    <property type="evidence" value="ECO:0007669"/>
    <property type="project" value="InterPro"/>
</dbReference>
<dbReference type="InterPro" id="IPR003593">
    <property type="entry name" value="AAA+_ATPase"/>
</dbReference>
<feature type="compositionally biased region" description="Pro residues" evidence="4">
    <location>
        <begin position="1533"/>
        <end position="1542"/>
    </location>
</feature>
<evidence type="ECO:0000259" key="5">
    <source>
        <dbReference type="PROSITE" id="PS50901"/>
    </source>
</evidence>
<dbReference type="Pfam" id="PF01580">
    <property type="entry name" value="FtsK_SpoIIIE"/>
    <property type="match status" value="2"/>
</dbReference>
<comment type="caution">
    <text evidence="7">The sequence shown here is derived from an EMBL/GenBank/DDBJ whole genome shotgun (WGS) entry which is preliminary data.</text>
</comment>
<evidence type="ECO:0000313" key="8">
    <source>
        <dbReference type="Proteomes" id="UP000293475"/>
    </source>
</evidence>
<evidence type="ECO:0000313" key="9">
    <source>
        <dbReference type="Proteomes" id="UP000294241"/>
    </source>
</evidence>
<dbReference type="Gene3D" id="3.40.50.300">
    <property type="entry name" value="P-loop containing nucleotide triphosphate hydrolases"/>
    <property type="match status" value="4"/>
</dbReference>
<evidence type="ECO:0000256" key="1">
    <source>
        <dbReference type="ARBA" id="ARBA00022741"/>
    </source>
</evidence>
<feature type="binding site" evidence="3">
    <location>
        <begin position="675"/>
        <end position="682"/>
    </location>
    <ligand>
        <name>ATP</name>
        <dbReference type="ChEBI" id="CHEBI:30616"/>
    </ligand>
</feature>